<name>A0A6S6SU00_9BACT</name>
<accession>A0A6S6SU00</accession>
<protein>
    <submittedName>
        <fullName evidence="1">Uncharacterized protein</fullName>
    </submittedName>
</protein>
<dbReference type="AlphaFoldDB" id="A0A6S6SU00"/>
<proteinExistence type="predicted"/>
<organism evidence="1">
    <name type="scientific">uncultured Campylobacterales bacterium</name>
    <dbReference type="NCBI Taxonomy" id="352960"/>
    <lineage>
        <taxon>Bacteria</taxon>
        <taxon>Pseudomonadati</taxon>
        <taxon>Campylobacterota</taxon>
        <taxon>Epsilonproteobacteria</taxon>
        <taxon>Campylobacterales</taxon>
        <taxon>environmental samples</taxon>
    </lineage>
</organism>
<dbReference type="EMBL" id="CACVAW010000060">
    <property type="protein sequence ID" value="CAA6814030.1"/>
    <property type="molecule type" value="Genomic_DNA"/>
</dbReference>
<evidence type="ECO:0000313" key="1">
    <source>
        <dbReference type="EMBL" id="CAA6814030.1"/>
    </source>
</evidence>
<reference evidence="1" key="1">
    <citation type="submission" date="2020-01" db="EMBL/GenBank/DDBJ databases">
        <authorList>
            <person name="Meier V. D."/>
            <person name="Meier V D."/>
        </authorList>
    </citation>
    <scope>NUCLEOTIDE SEQUENCE</scope>
    <source>
        <strain evidence="1">HLG_WM_MAG_12</strain>
    </source>
</reference>
<sequence length="557" mass="64492">MKLFFLAIIFINNLYSFIDERKIDVYFINGMRNSQDQAEDNRLFLQTKIQNNILSKDEYLQKHVKVDLAYNISYGDIDDFAETYYQLRQEGQINNVIGFFDFFKKLYSGELDLSITGLIAEFNSYADIENIEADTINSIVDQYKNNTLNNSRKLLIVSHSQGTLFSNRTYKQVDEYTDYIYNLQIGSIADKVLGNGSYITLKGDEVVTRIQNSLPWNVENSTIGHGFISHYLTDINGSAKITENLTSYLNNLKLTKTQWEIIDRVNEDTCEYKLTLKNSITNEIIENVYPFSKDTNNSYVYKVPYEDSSEYVLANLGGNNIIEQNSSAGNCYHLEGTQQYIKQEMARDMPFQIFLKSDYGEIYMYIYLDSKHTNFYTNNLKQKDITLFHIYEYTDIPSSIYYGTYSRYYYKGKYSIYNNEGFGTPDNISLAESIILSGIDGSDIFPYSLTMDCDAEYGVTGNPKTPRIITYDIKKGEKFDLTINPNQNIYFSMDIDNNDCFDNDDYYFIGGYAFLGYKDGAKETVEKIKSIITDYKLMNKNEFLNKHLNKFGGLILN</sequence>
<gene>
    <name evidence="1" type="ORF">HELGO_WM24341</name>
</gene>